<feature type="transmembrane region" description="Helical" evidence="10">
    <location>
        <begin position="149"/>
        <end position="173"/>
    </location>
</feature>
<feature type="transmembrane region" description="Helical" evidence="10">
    <location>
        <begin position="72"/>
        <end position="96"/>
    </location>
</feature>
<comment type="subcellular location">
    <subcellularLocation>
        <location evidence="1">Cell membrane</location>
        <topology evidence="1">Multi-pass membrane protein</topology>
    </subcellularLocation>
</comment>
<accession>A0ABM1VVU2</accession>
<evidence type="ECO:0000256" key="2">
    <source>
        <dbReference type="ARBA" id="ARBA00022475"/>
    </source>
</evidence>
<dbReference type="GeneID" id="101846548"/>
<dbReference type="RefSeq" id="XP_035826534.1">
    <property type="nucleotide sequence ID" value="XM_035970641.1"/>
</dbReference>
<dbReference type="InterPro" id="IPR000276">
    <property type="entry name" value="GPCR_Rhodpsn"/>
</dbReference>
<evidence type="ECO:0000256" key="3">
    <source>
        <dbReference type="ARBA" id="ARBA00022692"/>
    </source>
</evidence>
<keyword evidence="5" id="KW-0297">G-protein coupled receptor</keyword>
<evidence type="ECO:0000256" key="9">
    <source>
        <dbReference type="SAM" id="MobiDB-lite"/>
    </source>
</evidence>
<feature type="transmembrane region" description="Helical" evidence="10">
    <location>
        <begin position="33"/>
        <end position="60"/>
    </location>
</feature>
<dbReference type="PRINTS" id="PR00237">
    <property type="entry name" value="GPCRRHODOPSN"/>
</dbReference>
<feature type="transmembrane region" description="Helical" evidence="10">
    <location>
        <begin position="193"/>
        <end position="215"/>
    </location>
</feature>
<feature type="transmembrane region" description="Helical" evidence="10">
    <location>
        <begin position="108"/>
        <end position="128"/>
    </location>
</feature>
<evidence type="ECO:0000259" key="11">
    <source>
        <dbReference type="PROSITE" id="PS50262"/>
    </source>
</evidence>
<evidence type="ECO:0000256" key="4">
    <source>
        <dbReference type="ARBA" id="ARBA00022989"/>
    </source>
</evidence>
<dbReference type="Proteomes" id="UP000694888">
    <property type="component" value="Unplaced"/>
</dbReference>
<sequence length="729" mass="80637">MANLTDYIPGSGLDNLTLNSTGDSSTPKWSFEFSVTLATIMSISALVNVVGNSMVLTVIIRHRGMRTRTNLFLVNLAVADLFVGVLVMPFSIITLIKGAWIFNDFVCKLNGFLTCLCLVTSFHTLMYIGIHKYFSIVRPLRNPLKLKMILAMMAAAWVWAIVCSILVVAGLVVEYKRGTSQCGPKYPNDLQTFVIHGIIQISDLIMPFLILVFCYSRMFSAIKEHSTRLRNHTTVEEDVILSQQKKVTITMFIVLACFIMMAFPYFLYATYVTIKKDKDGFSSVINPLAYAFLYLNSMCNPIIYAFRSPAFREGYKEILCQTPSYVISDESPIHAMPCPRLPASPDSEHPHRTGRFSSIVENLRRGSSLSSARHSITNSLMLDPDAASLPGGQLGQKEKQQKRRLSKQKSLFDLLRSTRQSNAQSVVQRNGDTIIMKGGKIVSVRRGGDVKEGNPFISKLKTIKDAAAAKSHGLAVGLAGPGQVMFEVSYEGVEDSKAMGQRDSMDTESRWSDDVFMTDRCSADRGGAGRHGVYSKADMHSRTLYNNDEGFHELDPKANKDATTKQQNLPSGSSELKVQHQNSNNNVSKNPGSEFGTNSALNTRLDSLGSRSNISSPRRSSVPIIAVSDMDGELSPRPLSPDRHPHLTKSDTNLSPTRAPNGISLTNPRFPVSRSSNQIFRKPVFARLPSLEYLDPPTQIIKSFSSASLRLLKRKSPDKEMSSGAEETV</sequence>
<name>A0ABM1VVU2_APLCA</name>
<feature type="transmembrane region" description="Helical" evidence="10">
    <location>
        <begin position="249"/>
        <end position="268"/>
    </location>
</feature>
<dbReference type="RefSeq" id="XP_005090193.1">
    <property type="nucleotide sequence ID" value="XM_005090136.3"/>
</dbReference>
<keyword evidence="2" id="KW-1003">Cell membrane</keyword>
<feature type="compositionally biased region" description="Polar residues" evidence="9">
    <location>
        <begin position="650"/>
        <end position="670"/>
    </location>
</feature>
<keyword evidence="7" id="KW-0675">Receptor</keyword>
<feature type="compositionally biased region" description="Basic and acidic residues" evidence="9">
    <location>
        <begin position="640"/>
        <end position="649"/>
    </location>
</feature>
<dbReference type="PANTHER" id="PTHR22752:SF14">
    <property type="entry name" value="G-PROTEIN COUPLED RECEPTORS FAMILY 1 PROFILE DOMAIN-CONTAINING PROTEIN"/>
    <property type="match status" value="1"/>
</dbReference>
<keyword evidence="12" id="KW-1185">Reference proteome</keyword>
<evidence type="ECO:0000256" key="7">
    <source>
        <dbReference type="ARBA" id="ARBA00023170"/>
    </source>
</evidence>
<dbReference type="SUPFAM" id="SSF81321">
    <property type="entry name" value="Family A G protein-coupled receptor-like"/>
    <property type="match status" value="1"/>
</dbReference>
<feature type="transmembrane region" description="Helical" evidence="10">
    <location>
        <begin position="288"/>
        <end position="306"/>
    </location>
</feature>
<feature type="region of interest" description="Disordered" evidence="9">
    <location>
        <begin position="387"/>
        <end position="406"/>
    </location>
</feature>
<dbReference type="Gene3D" id="1.20.1070.10">
    <property type="entry name" value="Rhodopsin 7-helix transmembrane proteins"/>
    <property type="match status" value="1"/>
</dbReference>
<feature type="compositionally biased region" description="Low complexity" evidence="9">
    <location>
        <begin position="610"/>
        <end position="625"/>
    </location>
</feature>
<dbReference type="InterPro" id="IPR017452">
    <property type="entry name" value="GPCR_Rhodpsn_7TM"/>
</dbReference>
<evidence type="ECO:0000256" key="6">
    <source>
        <dbReference type="ARBA" id="ARBA00023136"/>
    </source>
</evidence>
<reference evidence="13 14" key="1">
    <citation type="submission" date="2025-05" db="UniProtKB">
        <authorList>
            <consortium name="RefSeq"/>
        </authorList>
    </citation>
    <scope>IDENTIFICATION</scope>
</reference>
<dbReference type="PANTHER" id="PTHR22752">
    <property type="entry name" value="G PROTEIN-COUPLED RECEPTOR"/>
    <property type="match status" value="1"/>
</dbReference>
<gene>
    <name evidence="13 14" type="primary">LOC101846548</name>
</gene>
<keyword evidence="3 10" id="KW-0812">Transmembrane</keyword>
<dbReference type="PROSITE" id="PS50262">
    <property type="entry name" value="G_PROTEIN_RECEP_F1_2"/>
    <property type="match status" value="1"/>
</dbReference>
<keyword evidence="8" id="KW-0807">Transducer</keyword>
<keyword evidence="6 10" id="KW-0472">Membrane</keyword>
<evidence type="ECO:0000256" key="1">
    <source>
        <dbReference type="ARBA" id="ARBA00004651"/>
    </source>
</evidence>
<evidence type="ECO:0000313" key="12">
    <source>
        <dbReference type="Proteomes" id="UP000694888"/>
    </source>
</evidence>
<organism evidence="12 14">
    <name type="scientific">Aplysia californica</name>
    <name type="common">California sea hare</name>
    <dbReference type="NCBI Taxonomy" id="6500"/>
    <lineage>
        <taxon>Eukaryota</taxon>
        <taxon>Metazoa</taxon>
        <taxon>Spiralia</taxon>
        <taxon>Lophotrochozoa</taxon>
        <taxon>Mollusca</taxon>
        <taxon>Gastropoda</taxon>
        <taxon>Heterobranchia</taxon>
        <taxon>Euthyneura</taxon>
        <taxon>Tectipleura</taxon>
        <taxon>Aplysiida</taxon>
        <taxon>Aplysioidea</taxon>
        <taxon>Aplysiidae</taxon>
        <taxon>Aplysia</taxon>
    </lineage>
</organism>
<evidence type="ECO:0000256" key="10">
    <source>
        <dbReference type="SAM" id="Phobius"/>
    </source>
</evidence>
<evidence type="ECO:0000256" key="8">
    <source>
        <dbReference type="ARBA" id="ARBA00023224"/>
    </source>
</evidence>
<feature type="compositionally biased region" description="Polar residues" evidence="9">
    <location>
        <begin position="564"/>
        <end position="605"/>
    </location>
</feature>
<keyword evidence="4 10" id="KW-1133">Transmembrane helix</keyword>
<evidence type="ECO:0000256" key="5">
    <source>
        <dbReference type="ARBA" id="ARBA00023040"/>
    </source>
</evidence>
<dbReference type="CDD" id="cd00637">
    <property type="entry name" value="7tm_classA_rhodopsin-like"/>
    <property type="match status" value="1"/>
</dbReference>
<feature type="domain" description="G-protein coupled receptors family 1 profile" evidence="11">
    <location>
        <begin position="51"/>
        <end position="304"/>
    </location>
</feature>
<dbReference type="Pfam" id="PF00001">
    <property type="entry name" value="7tm_1"/>
    <property type="match status" value="1"/>
</dbReference>
<feature type="region of interest" description="Disordered" evidence="9">
    <location>
        <begin position="561"/>
        <end position="670"/>
    </location>
</feature>
<evidence type="ECO:0000313" key="13">
    <source>
        <dbReference type="RefSeq" id="XP_005090193.1"/>
    </source>
</evidence>
<proteinExistence type="predicted"/>
<evidence type="ECO:0000313" key="14">
    <source>
        <dbReference type="RefSeq" id="XP_035826534.1"/>
    </source>
</evidence>
<protein>
    <submittedName>
        <fullName evidence="13 14">Uncharacterized protein LOC101846548 isoform X1</fullName>
    </submittedName>
</protein>